<dbReference type="Pfam" id="PF00126">
    <property type="entry name" value="HTH_1"/>
    <property type="match status" value="1"/>
</dbReference>
<feature type="domain" description="HTH lysR-type" evidence="5">
    <location>
        <begin position="5"/>
        <end position="62"/>
    </location>
</feature>
<dbReference type="PANTHER" id="PTHR30579:SF7">
    <property type="entry name" value="HTH-TYPE TRANSCRIPTIONAL REGULATOR LRHA-RELATED"/>
    <property type="match status" value="1"/>
</dbReference>
<reference evidence="6" key="1">
    <citation type="journal article" date="2014" name="Genome Biol. Evol.">
        <title>Genome evolution and plasticity of Serratia marcescens, an important multidrug-resistant nosocomial pathogen.</title>
        <authorList>
            <person name="Iguchi A."/>
            <person name="Nagaya Y."/>
            <person name="Pradel E."/>
            <person name="Ooka T."/>
            <person name="Ogura Y."/>
            <person name="Katsura K."/>
            <person name="Kurokawa K."/>
            <person name="Oshima K."/>
            <person name="Hattori M."/>
            <person name="Parkhill J."/>
            <person name="Sebaihia M."/>
            <person name="Coulthurst S.J."/>
            <person name="Gotoh N."/>
            <person name="Thomson N.R."/>
            <person name="Ewbank J.J."/>
            <person name="Hayashi T."/>
        </authorList>
    </citation>
    <scope>NUCLEOTIDE SEQUENCE</scope>
    <source>
        <strain evidence="6">SM39</strain>
    </source>
</reference>
<dbReference type="Pfam" id="PF03466">
    <property type="entry name" value="LysR_substrate"/>
    <property type="match status" value="1"/>
</dbReference>
<dbReference type="InterPro" id="IPR050176">
    <property type="entry name" value="LTTR"/>
</dbReference>
<organism evidence="6">
    <name type="scientific">Serratia marcescens SM39</name>
    <dbReference type="NCBI Taxonomy" id="1334564"/>
    <lineage>
        <taxon>Bacteria</taxon>
        <taxon>Pseudomonadati</taxon>
        <taxon>Pseudomonadota</taxon>
        <taxon>Gammaproteobacteria</taxon>
        <taxon>Enterobacterales</taxon>
        <taxon>Yersiniaceae</taxon>
        <taxon>Serratia</taxon>
    </lineage>
</organism>
<dbReference type="InterPro" id="IPR036390">
    <property type="entry name" value="WH_DNA-bd_sf"/>
</dbReference>
<dbReference type="AlphaFoldDB" id="A0AAT9ETB2"/>
<proteinExistence type="inferred from homology"/>
<dbReference type="GO" id="GO:0003677">
    <property type="term" value="F:DNA binding"/>
    <property type="evidence" value="ECO:0007669"/>
    <property type="project" value="UniProtKB-KW"/>
</dbReference>
<dbReference type="EMBL" id="AP013063">
    <property type="protein sequence ID" value="BAO34173.1"/>
    <property type="molecule type" value="Genomic_DNA"/>
</dbReference>
<dbReference type="InterPro" id="IPR005119">
    <property type="entry name" value="LysR_subst-bd"/>
</dbReference>
<keyword evidence="3" id="KW-0238">DNA-binding</keyword>
<dbReference type="InterPro" id="IPR036388">
    <property type="entry name" value="WH-like_DNA-bd_sf"/>
</dbReference>
<protein>
    <submittedName>
        <fullName evidence="6">LysR-family transcriptional regulator</fullName>
    </submittedName>
</protein>
<evidence type="ECO:0000256" key="4">
    <source>
        <dbReference type="ARBA" id="ARBA00023163"/>
    </source>
</evidence>
<evidence type="ECO:0000313" key="6">
    <source>
        <dbReference type="EMBL" id="BAO34173.1"/>
    </source>
</evidence>
<evidence type="ECO:0000256" key="3">
    <source>
        <dbReference type="ARBA" id="ARBA00023125"/>
    </source>
</evidence>
<dbReference type="PROSITE" id="PS50931">
    <property type="entry name" value="HTH_LYSR"/>
    <property type="match status" value="1"/>
</dbReference>
<sequence length="288" mass="31031">MRPTLDIDLLRTFHAIARLGQFRAAAAFVNRSPAAVSVHIQRLEQLAGGRLLERDNQSVALTPLGNRLLASTLGLLNAHDDILRELQGAPLSGHIKLGLPDEYASHVIRHILPRFADSFPAVELEVSTAASQALAEQIGRNRLHLALVVQPSGRQCQTPLAVTAPVWAGGRSLALQANRPLPLALHAADCPYREAMLEALTPAGRPWRVILSSPSASVVASCVEAGLAVTLLDRARLSGAMRILEELPPVAPYELQLLRSFAADGEPATTMLEKVIGEYFQTGERIAQ</sequence>
<evidence type="ECO:0000256" key="2">
    <source>
        <dbReference type="ARBA" id="ARBA00023015"/>
    </source>
</evidence>
<dbReference type="RefSeq" id="WP_041035397.1">
    <property type="nucleotide sequence ID" value="NZ_AP013063.1"/>
</dbReference>
<keyword evidence="2" id="KW-0805">Transcription regulation</keyword>
<dbReference type="SUPFAM" id="SSF46785">
    <property type="entry name" value="Winged helix' DNA-binding domain"/>
    <property type="match status" value="1"/>
</dbReference>
<name>A0AAT9ETB2_SERMA</name>
<dbReference type="Gene3D" id="1.10.10.10">
    <property type="entry name" value="Winged helix-like DNA-binding domain superfamily/Winged helix DNA-binding domain"/>
    <property type="match status" value="1"/>
</dbReference>
<dbReference type="SUPFAM" id="SSF53850">
    <property type="entry name" value="Periplasmic binding protein-like II"/>
    <property type="match status" value="1"/>
</dbReference>
<evidence type="ECO:0000259" key="5">
    <source>
        <dbReference type="PROSITE" id="PS50931"/>
    </source>
</evidence>
<evidence type="ECO:0000256" key="1">
    <source>
        <dbReference type="ARBA" id="ARBA00009437"/>
    </source>
</evidence>
<comment type="similarity">
    <text evidence="1">Belongs to the LysR transcriptional regulatory family.</text>
</comment>
<gene>
    <name evidence="6" type="ORF">SM39_2154</name>
</gene>
<dbReference type="InterPro" id="IPR000847">
    <property type="entry name" value="LysR_HTH_N"/>
</dbReference>
<dbReference type="GO" id="GO:0003700">
    <property type="term" value="F:DNA-binding transcription factor activity"/>
    <property type="evidence" value="ECO:0007669"/>
    <property type="project" value="InterPro"/>
</dbReference>
<dbReference type="PANTHER" id="PTHR30579">
    <property type="entry name" value="TRANSCRIPTIONAL REGULATOR"/>
    <property type="match status" value="1"/>
</dbReference>
<keyword evidence="4" id="KW-0804">Transcription</keyword>
<accession>A0AAT9ETB2</accession>
<dbReference type="KEGG" id="smar:SM39_2154"/>
<dbReference type="Gene3D" id="3.40.190.10">
    <property type="entry name" value="Periplasmic binding protein-like II"/>
    <property type="match status" value="2"/>
</dbReference>